<feature type="region of interest" description="Disordered" evidence="1">
    <location>
        <begin position="94"/>
        <end position="115"/>
    </location>
</feature>
<dbReference type="EMBL" id="JAUSVV010000023">
    <property type="protein sequence ID" value="MDQ0445218.1"/>
    <property type="molecule type" value="Genomic_DNA"/>
</dbReference>
<feature type="compositionally biased region" description="Basic and acidic residues" evidence="1">
    <location>
        <begin position="44"/>
        <end position="55"/>
    </location>
</feature>
<sequence length="162" mass="17580">MASKNDPVIPQGSTTRSGDLSPSDVAQQVKSQQEIAKANVEASKQPEEEREEPVRTEAAAVLSGNTRASFAGFPKTKYHPVLGAKAANDPNEAASLFQPEHDWFDTPGEADMHRTDREAQLVIHHNTRAKLDGIAEKQDENAPVRLSVQAQESMDAGNIEPV</sequence>
<feature type="region of interest" description="Disordered" evidence="1">
    <location>
        <begin position="134"/>
        <end position="162"/>
    </location>
</feature>
<name>A0ABU0HSB5_9HYPH</name>
<gene>
    <name evidence="2" type="ORF">QO016_004745</name>
</gene>
<protein>
    <submittedName>
        <fullName evidence="2">Uncharacterized protein</fullName>
    </submittedName>
</protein>
<reference evidence="2 3" key="1">
    <citation type="submission" date="2023-07" db="EMBL/GenBank/DDBJ databases">
        <title>Genomic Encyclopedia of Type Strains, Phase IV (KMG-IV): sequencing the most valuable type-strain genomes for metagenomic binning, comparative biology and taxonomic classification.</title>
        <authorList>
            <person name="Goeker M."/>
        </authorList>
    </citation>
    <scope>NUCLEOTIDE SEQUENCE [LARGE SCALE GENOMIC DNA]</scope>
    <source>
        <strain evidence="2 3">DSM 19562</strain>
    </source>
</reference>
<dbReference type="RefSeq" id="WP_238248708.1">
    <property type="nucleotide sequence ID" value="NZ_BPQX01000021.1"/>
</dbReference>
<feature type="compositionally biased region" description="Basic and acidic residues" evidence="1">
    <location>
        <begin position="99"/>
        <end position="115"/>
    </location>
</feature>
<evidence type="ECO:0000313" key="2">
    <source>
        <dbReference type="EMBL" id="MDQ0445218.1"/>
    </source>
</evidence>
<proteinExistence type="predicted"/>
<evidence type="ECO:0000256" key="1">
    <source>
        <dbReference type="SAM" id="MobiDB-lite"/>
    </source>
</evidence>
<keyword evidence="3" id="KW-1185">Reference proteome</keyword>
<feature type="region of interest" description="Disordered" evidence="1">
    <location>
        <begin position="1"/>
        <end position="74"/>
    </location>
</feature>
<accession>A0ABU0HSB5</accession>
<comment type="caution">
    <text evidence="2">The sequence shown here is derived from an EMBL/GenBank/DDBJ whole genome shotgun (WGS) entry which is preliminary data.</text>
</comment>
<evidence type="ECO:0000313" key="3">
    <source>
        <dbReference type="Proteomes" id="UP001236369"/>
    </source>
</evidence>
<feature type="compositionally biased region" description="Polar residues" evidence="1">
    <location>
        <begin position="11"/>
        <end position="34"/>
    </location>
</feature>
<dbReference type="Proteomes" id="UP001236369">
    <property type="component" value="Unassembled WGS sequence"/>
</dbReference>
<organism evidence="2 3">
    <name type="scientific">Methylobacterium persicinum</name>
    <dbReference type="NCBI Taxonomy" id="374426"/>
    <lineage>
        <taxon>Bacteria</taxon>
        <taxon>Pseudomonadati</taxon>
        <taxon>Pseudomonadota</taxon>
        <taxon>Alphaproteobacteria</taxon>
        <taxon>Hyphomicrobiales</taxon>
        <taxon>Methylobacteriaceae</taxon>
        <taxon>Methylobacterium</taxon>
    </lineage>
</organism>